<organism evidence="1 2">
    <name type="scientific">Hermanssonia centrifuga</name>
    <dbReference type="NCBI Taxonomy" id="98765"/>
    <lineage>
        <taxon>Eukaryota</taxon>
        <taxon>Fungi</taxon>
        <taxon>Dikarya</taxon>
        <taxon>Basidiomycota</taxon>
        <taxon>Agaricomycotina</taxon>
        <taxon>Agaricomycetes</taxon>
        <taxon>Polyporales</taxon>
        <taxon>Meruliaceae</taxon>
        <taxon>Hermanssonia</taxon>
    </lineage>
</organism>
<reference evidence="1 2" key="1">
    <citation type="submission" date="2018-02" db="EMBL/GenBank/DDBJ databases">
        <title>Genome sequence of the basidiomycete white-rot fungus Phlebia centrifuga.</title>
        <authorList>
            <person name="Granchi Z."/>
            <person name="Peng M."/>
            <person name="de Vries R.P."/>
            <person name="Hilden K."/>
            <person name="Makela M.R."/>
            <person name="Grigoriev I."/>
            <person name="Riley R."/>
        </authorList>
    </citation>
    <scope>NUCLEOTIDE SEQUENCE [LARGE SCALE GENOMIC DNA]</scope>
    <source>
        <strain evidence="1 2">FBCC195</strain>
    </source>
</reference>
<evidence type="ECO:0000313" key="2">
    <source>
        <dbReference type="Proteomes" id="UP000186601"/>
    </source>
</evidence>
<protein>
    <submittedName>
        <fullName evidence="1">Uncharacterized protein</fullName>
    </submittedName>
</protein>
<name>A0A2R6NQP2_9APHY</name>
<proteinExistence type="predicted"/>
<dbReference type="STRING" id="98765.A0A2R6NQP2"/>
<accession>A0A2R6NQP2</accession>
<dbReference type="AlphaFoldDB" id="A0A2R6NQP2"/>
<sequence length="317" mass="35212">MGACLLECQRYGHELGVRTSEGNAKSGGYKIGGVSSFLFTGLHHVAALMKDGFCIWDAKARSTFISRPFFAYGAADGPGMTYLNGAVGHLGAHGCRLYCTQKGRLKPGGSHYYPACLKPHNYNIEGSSHNDVSLREPPSVNYGEQCVARHAESLRKVLGSRNPTVFKRIRLETGLTKPSLFSGLPSARRFPIPLCFPADIMHLVALNIPDLYFALTRGTLACNPKDDKATWDWICFKGDPWKTLGDAVANARTYLPGSFDRPPRNPAKAMNSGYKAIEYLTLFYGLGPAMFRPLQQEKYWQNYCKLVRAVQLLHQRR</sequence>
<keyword evidence="2" id="KW-1185">Reference proteome</keyword>
<dbReference type="OrthoDB" id="2669721at2759"/>
<gene>
    <name evidence="1" type="ORF">PHLCEN_2v9487</name>
</gene>
<dbReference type="Proteomes" id="UP000186601">
    <property type="component" value="Unassembled WGS sequence"/>
</dbReference>
<comment type="caution">
    <text evidence="1">The sequence shown here is derived from an EMBL/GenBank/DDBJ whole genome shotgun (WGS) entry which is preliminary data.</text>
</comment>
<evidence type="ECO:0000313" key="1">
    <source>
        <dbReference type="EMBL" id="PSR74879.1"/>
    </source>
</evidence>
<dbReference type="EMBL" id="MLYV02000948">
    <property type="protein sequence ID" value="PSR74879.1"/>
    <property type="molecule type" value="Genomic_DNA"/>
</dbReference>